<dbReference type="PANTHER" id="PTHR34309">
    <property type="entry name" value="SLR1406 PROTEIN"/>
    <property type="match status" value="1"/>
</dbReference>
<protein>
    <recommendedName>
        <fullName evidence="2">Heme-binding protein</fullName>
    </recommendedName>
</protein>
<name>A0A098B923_DESHA</name>
<sequence>MKQVLSMDSINILTSRIVEMALSDGKPPVSMAVCDNHGFLMYFLRMDGAPIRSIELAKNKAYTASRMGTTTEAFHKRLSEEQLNINYFCDSCLTAMPGGTPVVLNNGLIGAVGISGRCPKDDQELADKAVTLILQKLE</sequence>
<proteinExistence type="predicted"/>
<reference evidence="1" key="1">
    <citation type="submission" date="2014-07" db="EMBL/GenBank/DDBJ databases">
        <authorList>
            <person name="Hornung V.Bastian."/>
        </authorList>
    </citation>
    <scope>NUCLEOTIDE SEQUENCE</scope>
    <source>
        <strain evidence="1">PCE-S</strain>
    </source>
</reference>
<dbReference type="Gene3D" id="3.30.450.150">
    <property type="entry name" value="Haem-degrading domain"/>
    <property type="match status" value="1"/>
</dbReference>
<dbReference type="InterPro" id="IPR052517">
    <property type="entry name" value="GlcG_carb_metab_protein"/>
</dbReference>
<evidence type="ECO:0000313" key="1">
    <source>
        <dbReference type="EMBL" id="CDX04875.1"/>
    </source>
</evidence>
<organism evidence="1">
    <name type="scientific">Desulfitobacterium hafniense</name>
    <name type="common">Desulfitobacterium frappieri</name>
    <dbReference type="NCBI Taxonomy" id="49338"/>
    <lineage>
        <taxon>Bacteria</taxon>
        <taxon>Bacillati</taxon>
        <taxon>Bacillota</taxon>
        <taxon>Clostridia</taxon>
        <taxon>Eubacteriales</taxon>
        <taxon>Desulfitobacteriaceae</taxon>
        <taxon>Desulfitobacterium</taxon>
    </lineage>
</organism>
<dbReference type="SUPFAM" id="SSF143744">
    <property type="entry name" value="GlcG-like"/>
    <property type="match status" value="1"/>
</dbReference>
<dbReference type="PANTHER" id="PTHR34309:SF1">
    <property type="entry name" value="PROTEIN GLCG"/>
    <property type="match status" value="1"/>
</dbReference>
<dbReference type="EMBL" id="LK996017">
    <property type="protein sequence ID" value="CDX04875.1"/>
    <property type="molecule type" value="Genomic_DNA"/>
</dbReference>
<gene>
    <name evidence="1" type="ORF">DPCES_4989</name>
</gene>
<evidence type="ECO:0008006" key="2">
    <source>
        <dbReference type="Google" id="ProtNLM"/>
    </source>
</evidence>
<dbReference type="RefSeq" id="WP_242661988.1">
    <property type="nucleotide sequence ID" value="NZ_LK996017.1"/>
</dbReference>
<dbReference type="AlphaFoldDB" id="A0A098B923"/>
<accession>A0A098B923</accession>
<dbReference type="PATRIC" id="fig|49338.4.peg.5365"/>
<dbReference type="Pfam" id="PF03928">
    <property type="entry name" value="HbpS-like"/>
    <property type="match status" value="1"/>
</dbReference>
<dbReference type="InterPro" id="IPR005624">
    <property type="entry name" value="PduO/GlcC-like"/>
</dbReference>
<dbReference type="InterPro" id="IPR038084">
    <property type="entry name" value="PduO/GlcC-like_sf"/>
</dbReference>